<dbReference type="SMART" id="SM00382">
    <property type="entry name" value="AAA"/>
    <property type="match status" value="1"/>
</dbReference>
<dbReference type="InterPro" id="IPR000792">
    <property type="entry name" value="Tscrpt_reg_LuxR_C"/>
</dbReference>
<accession>A0A848KR43</accession>
<dbReference type="CDD" id="cd06170">
    <property type="entry name" value="LuxR_C_like"/>
    <property type="match status" value="1"/>
</dbReference>
<dbReference type="Proteomes" id="UP000550729">
    <property type="component" value="Unassembled WGS sequence"/>
</dbReference>
<evidence type="ECO:0000313" key="5">
    <source>
        <dbReference type="EMBL" id="NMO00722.1"/>
    </source>
</evidence>
<dbReference type="InterPro" id="IPR036388">
    <property type="entry name" value="WH-like_DNA-bd_sf"/>
</dbReference>
<evidence type="ECO:0000256" key="1">
    <source>
        <dbReference type="ARBA" id="ARBA00023015"/>
    </source>
</evidence>
<dbReference type="GO" id="GO:0003677">
    <property type="term" value="F:DNA binding"/>
    <property type="evidence" value="ECO:0007669"/>
    <property type="project" value="UniProtKB-KW"/>
</dbReference>
<dbReference type="EMBL" id="JABBNB010000005">
    <property type="protein sequence ID" value="NMO00722.1"/>
    <property type="molecule type" value="Genomic_DNA"/>
</dbReference>
<dbReference type="InterPro" id="IPR041664">
    <property type="entry name" value="AAA_16"/>
</dbReference>
<comment type="caution">
    <text evidence="5">The sequence shown here is derived from an EMBL/GenBank/DDBJ whole genome shotgun (WGS) entry which is preliminary data.</text>
</comment>
<dbReference type="Gene3D" id="1.10.10.10">
    <property type="entry name" value="Winged helix-like DNA-binding domain superfamily/Winged helix DNA-binding domain"/>
    <property type="match status" value="1"/>
</dbReference>
<dbReference type="PANTHER" id="PTHR44688:SF16">
    <property type="entry name" value="DNA-BINDING TRANSCRIPTIONAL ACTIVATOR DEVR_DOSR"/>
    <property type="match status" value="1"/>
</dbReference>
<dbReference type="SMART" id="SM00421">
    <property type="entry name" value="HTH_LUXR"/>
    <property type="match status" value="1"/>
</dbReference>
<keyword evidence="2" id="KW-0238">DNA-binding</keyword>
<dbReference type="InterPro" id="IPR003593">
    <property type="entry name" value="AAA+_ATPase"/>
</dbReference>
<evidence type="ECO:0000259" key="4">
    <source>
        <dbReference type="PROSITE" id="PS50043"/>
    </source>
</evidence>
<reference evidence="5 6" key="1">
    <citation type="submission" date="2020-04" db="EMBL/GenBank/DDBJ databases">
        <title>Gordonia sp. nov. TBRC 11910.</title>
        <authorList>
            <person name="Suriyachadkun C."/>
        </authorList>
    </citation>
    <scope>NUCLEOTIDE SEQUENCE [LARGE SCALE GENOMIC DNA]</scope>
    <source>
        <strain evidence="5 6">TBRC 11910</strain>
    </source>
</reference>
<evidence type="ECO:0000256" key="2">
    <source>
        <dbReference type="ARBA" id="ARBA00023125"/>
    </source>
</evidence>
<keyword evidence="6" id="KW-1185">Reference proteome</keyword>
<organism evidence="5 6">
    <name type="scientific">Gordonia asplenii</name>
    <dbReference type="NCBI Taxonomy" id="2725283"/>
    <lineage>
        <taxon>Bacteria</taxon>
        <taxon>Bacillati</taxon>
        <taxon>Actinomycetota</taxon>
        <taxon>Actinomycetes</taxon>
        <taxon>Mycobacteriales</taxon>
        <taxon>Gordoniaceae</taxon>
        <taxon>Gordonia</taxon>
    </lineage>
</organism>
<dbReference type="InterPro" id="IPR016032">
    <property type="entry name" value="Sig_transdc_resp-reg_C-effctor"/>
</dbReference>
<evidence type="ECO:0000313" key="6">
    <source>
        <dbReference type="Proteomes" id="UP000550729"/>
    </source>
</evidence>
<dbReference type="PANTHER" id="PTHR44688">
    <property type="entry name" value="DNA-BINDING TRANSCRIPTIONAL ACTIVATOR DEVR_DOSR"/>
    <property type="match status" value="1"/>
</dbReference>
<dbReference type="AlphaFoldDB" id="A0A848KR43"/>
<dbReference type="Gene3D" id="3.40.50.300">
    <property type="entry name" value="P-loop containing nucleotide triphosphate hydrolases"/>
    <property type="match status" value="1"/>
</dbReference>
<dbReference type="RefSeq" id="WP_170193238.1">
    <property type="nucleotide sequence ID" value="NZ_JABBNB010000005.1"/>
</dbReference>
<feature type="domain" description="HTH luxR-type" evidence="4">
    <location>
        <begin position="813"/>
        <end position="878"/>
    </location>
</feature>
<dbReference type="PROSITE" id="PS50043">
    <property type="entry name" value="HTH_LUXR_2"/>
    <property type="match status" value="1"/>
</dbReference>
<dbReference type="PRINTS" id="PR00038">
    <property type="entry name" value="HTHLUXR"/>
</dbReference>
<dbReference type="Pfam" id="PF00196">
    <property type="entry name" value="GerE"/>
    <property type="match status" value="1"/>
</dbReference>
<keyword evidence="1" id="KW-0805">Transcription regulation</keyword>
<sequence>MDPEVTAGIVGRRAQLHTLARFLDSARGLIVLAGPPGVGKTALVRAAVTERSHHRWISGGPAMADIPLGALALHVRTFAGGSTELIENAAHDLIETRGSTPAGCIVVDDAHVVDGLSAAVIARAAAMLPVVATTRSLDDLPAAIAAIAAREVIDMQPLSVAEVGAMLDDRLGGTVEQASVHRIHHLTNGLPLYIDHLVRTETDRGHFHRDDGTWWWTGEPDAVGVLGDLISHELARLAPDVAEVADVLAVAGELSAEQLEGIVDATAVEAAVDSGVVAAVPTSHGPRYTLVHPLYGEIGRRRAGYGRRRAISAALIAKIPDRPGVPPPLRISRAIMMLRCGLEVDLAMLQRAAEDAMAANDIRVGKELAGQVARRAVAGSAPYLRASYVLALCATWAGDGVTADDLLRAAMASTSDDADIVRLTTVRAANLAWDLADVDAGAALLDDVGATLHDPDLRALLDGPRAVMLHGRGASLDAVDAARRALNSRLITDPDFAMPANLAITGLLAAGGETGQIVRCRAESSPILERLQDNFDVANLKLPIQMREVAGLLIAGLLDDAAALADANSSVLTGPPGPALIYARLISGWTCTASGRIDTALTVLAQACTGIRRWSETGNPMGLDTLAQTSVAIGHAMQGSAQAASAALDPVADGPPSAYAYYQPQSMLARAWIHAAQGAMATAIDVCTAAADLASRRGQSAVAVLIMQTAVGFGDLDAASRLMAVTVPVDGPRFAAARLHAQGLLADDPSALLTAADAAESYGDLVTAATIAAQAAEIANGQGRRGTMLTARKRASDLQARCESVITPALRALPRLDLPLTRRQWEVAGLLREGLSNAELAERLGMSLRTVEGHVYRINQRLGTTDRAEIIDYLSNVTE</sequence>
<dbReference type="Pfam" id="PF13191">
    <property type="entry name" value="AAA_16"/>
    <property type="match status" value="1"/>
</dbReference>
<dbReference type="GO" id="GO:0006355">
    <property type="term" value="P:regulation of DNA-templated transcription"/>
    <property type="evidence" value="ECO:0007669"/>
    <property type="project" value="InterPro"/>
</dbReference>
<dbReference type="SUPFAM" id="SSF52540">
    <property type="entry name" value="P-loop containing nucleoside triphosphate hydrolases"/>
    <property type="match status" value="1"/>
</dbReference>
<protein>
    <submittedName>
        <fullName evidence="5">AAA family ATPase</fullName>
    </submittedName>
</protein>
<dbReference type="InterPro" id="IPR027417">
    <property type="entry name" value="P-loop_NTPase"/>
</dbReference>
<name>A0A848KR43_9ACTN</name>
<keyword evidence="3" id="KW-0804">Transcription</keyword>
<proteinExistence type="predicted"/>
<gene>
    <name evidence="5" type="ORF">HH308_05770</name>
</gene>
<dbReference type="SUPFAM" id="SSF46894">
    <property type="entry name" value="C-terminal effector domain of the bipartite response regulators"/>
    <property type="match status" value="1"/>
</dbReference>
<evidence type="ECO:0000256" key="3">
    <source>
        <dbReference type="ARBA" id="ARBA00023163"/>
    </source>
</evidence>